<dbReference type="Pfam" id="PF06985">
    <property type="entry name" value="HET"/>
    <property type="match status" value="1"/>
</dbReference>
<feature type="domain" description="Heterokaryon incompatibility" evidence="1">
    <location>
        <begin position="165"/>
        <end position="330"/>
    </location>
</feature>
<evidence type="ECO:0000313" key="2">
    <source>
        <dbReference type="EMBL" id="KAF0327135.1"/>
    </source>
</evidence>
<proteinExistence type="predicted"/>
<protein>
    <recommendedName>
        <fullName evidence="1">Heterokaryon incompatibility domain-containing protein</fullName>
    </recommendedName>
</protein>
<keyword evidence="3" id="KW-1185">Reference proteome</keyword>
<evidence type="ECO:0000259" key="1">
    <source>
        <dbReference type="Pfam" id="PF06985"/>
    </source>
</evidence>
<sequence length="714" mass="79198">MAESATAGCRMCGFIREGLLQRNVGYKGEILVNGGYLWGGQGDANDVSVTDPGLAYWRCEAYKVEGGTRSAQLAVLNFDIETSNNDLLQWLRIDAKCAPEPLDPDTVEWLKSELRSCDDECDHIKPASPFLPTRLIDVGQSEMDVPRLVFTKDAFKLGMIDDLEYAALSYCWGPKRDALKQVKTTKSTIAAHCEGMPLSSLSPVVRDTVKVCWALGIRYLWVDAICIIQGDKEDWDQESQMMGHVYYSCSVAICPVSSQSCLEGYLGARPGGLDVDFESSYRKHIRGSYRLILSSTDLDEHAMGTPRPGPSLYVDLQRSSWDHRGWTFQELVLSPRMIVFGPSMCHFVCETKTISENGHIATDAMHGPLRSVMNKALGKCVAETNHPAESVQDAYWQWTSVNEAQSRIWTYREDIFPGLSGLAQGLATITGDTYLAGLWKNDLHHQLVWEISRPLPGDLASLVHSLQHADPYIAPSWSWASRTARHENLPDRQFSMSAAAQEATSAADEKEKTFFEVVTQPSHVRPEFALIDYRIDLQGSNTFGPLSGASLRLRGKMCAFPSDVERESLGPSGDCRPSYGKFSGGIGTCMLDWGVSETSVQGPESMQLFLISSCCSPTSQWGKMKWLANCDDEDYDDWVPSDALLGDSLFSSGYESIDTCNYCADLMHKRTGWGLVIHPMEELGNYVRVGAFVLFAHKGGMDLFKSEAEEIILV</sequence>
<dbReference type="PANTHER" id="PTHR33112:SF16">
    <property type="entry name" value="HETEROKARYON INCOMPATIBILITY DOMAIN-CONTAINING PROTEIN"/>
    <property type="match status" value="1"/>
</dbReference>
<dbReference type="AlphaFoldDB" id="A0A8H3WIW7"/>
<reference evidence="2 3" key="1">
    <citation type="submission" date="2019-12" db="EMBL/GenBank/DDBJ databases">
        <title>A genome sequence resource for the geographically widespread anthracnose pathogen Colletotrichum asianum.</title>
        <authorList>
            <person name="Meng Y."/>
        </authorList>
    </citation>
    <scope>NUCLEOTIDE SEQUENCE [LARGE SCALE GENOMIC DNA]</scope>
    <source>
        <strain evidence="2 3">ICMP 18580</strain>
    </source>
</reference>
<name>A0A8H3WIW7_9PEZI</name>
<gene>
    <name evidence="2" type="ORF">GQ607_005618</name>
</gene>
<dbReference type="PANTHER" id="PTHR33112">
    <property type="entry name" value="DOMAIN PROTEIN, PUTATIVE-RELATED"/>
    <property type="match status" value="1"/>
</dbReference>
<evidence type="ECO:0000313" key="3">
    <source>
        <dbReference type="Proteomes" id="UP000434172"/>
    </source>
</evidence>
<organism evidence="2 3">
    <name type="scientific">Colletotrichum asianum</name>
    <dbReference type="NCBI Taxonomy" id="702518"/>
    <lineage>
        <taxon>Eukaryota</taxon>
        <taxon>Fungi</taxon>
        <taxon>Dikarya</taxon>
        <taxon>Ascomycota</taxon>
        <taxon>Pezizomycotina</taxon>
        <taxon>Sordariomycetes</taxon>
        <taxon>Hypocreomycetidae</taxon>
        <taxon>Glomerellales</taxon>
        <taxon>Glomerellaceae</taxon>
        <taxon>Colletotrichum</taxon>
        <taxon>Colletotrichum gloeosporioides species complex</taxon>
    </lineage>
</organism>
<dbReference type="InterPro" id="IPR010730">
    <property type="entry name" value="HET"/>
</dbReference>
<accession>A0A8H3WIW7</accession>
<comment type="caution">
    <text evidence="2">The sequence shown here is derived from an EMBL/GenBank/DDBJ whole genome shotgun (WGS) entry which is preliminary data.</text>
</comment>
<dbReference type="Proteomes" id="UP000434172">
    <property type="component" value="Unassembled WGS sequence"/>
</dbReference>
<dbReference type="OrthoDB" id="4799382at2759"/>
<dbReference type="EMBL" id="WOWK01000025">
    <property type="protein sequence ID" value="KAF0327135.1"/>
    <property type="molecule type" value="Genomic_DNA"/>
</dbReference>